<evidence type="ECO:0000313" key="2">
    <source>
        <dbReference type="Proteomes" id="UP000218775"/>
    </source>
</evidence>
<dbReference type="EMBL" id="NVUK01000053">
    <property type="protein sequence ID" value="PCI75217.1"/>
    <property type="molecule type" value="Genomic_DNA"/>
</dbReference>
<gene>
    <name evidence="1" type="ORF">COB21_05890</name>
</gene>
<name>A0A2A4WZH2_UNCAE</name>
<sequence>MPIASVTELRQWLGFDQLTASLQLNDIEGKVESISLDLLSTAGLMRSRDFIGFMDRVTVLWQKSVDVEDQIGGYNLGFQRRINKIQQDLLHIAETAVEFY</sequence>
<proteinExistence type="predicted"/>
<protein>
    <submittedName>
        <fullName evidence="1">Uncharacterized protein</fullName>
    </submittedName>
</protein>
<comment type="caution">
    <text evidence="1">The sequence shown here is derived from an EMBL/GenBank/DDBJ whole genome shotgun (WGS) entry which is preliminary data.</text>
</comment>
<evidence type="ECO:0000313" key="1">
    <source>
        <dbReference type="EMBL" id="PCI75217.1"/>
    </source>
</evidence>
<dbReference type="Proteomes" id="UP000218775">
    <property type="component" value="Unassembled WGS sequence"/>
</dbReference>
<organism evidence="1 2">
    <name type="scientific">Aerophobetes bacterium</name>
    <dbReference type="NCBI Taxonomy" id="2030807"/>
    <lineage>
        <taxon>Bacteria</taxon>
        <taxon>Candidatus Aerophobota</taxon>
    </lineage>
</organism>
<dbReference type="AlphaFoldDB" id="A0A2A4WZH2"/>
<reference evidence="2" key="1">
    <citation type="submission" date="2017-08" db="EMBL/GenBank/DDBJ databases">
        <title>A dynamic microbial community with high functional redundancy inhabits the cold, oxic subseafloor aquifer.</title>
        <authorList>
            <person name="Tully B.J."/>
            <person name="Wheat C.G."/>
            <person name="Glazer B.T."/>
            <person name="Huber J.A."/>
        </authorList>
    </citation>
    <scope>NUCLEOTIDE SEQUENCE [LARGE SCALE GENOMIC DNA]</scope>
</reference>
<accession>A0A2A4WZH2</accession>